<feature type="transmembrane region" description="Helical" evidence="1">
    <location>
        <begin position="100"/>
        <end position="119"/>
    </location>
</feature>
<reference evidence="2 3" key="1">
    <citation type="journal article" date="2015" name="Genome Announc.">
        <title>Complete Genome Sequence of Steroid-Transforming Nocardioides simplex VKM Ac-2033D.</title>
        <authorList>
            <person name="Shtratnikova V.Y."/>
            <person name="Schelkunov M.I."/>
            <person name="Pekov Y.A."/>
            <person name="Fokina V.V."/>
            <person name="Logacheva M.D."/>
            <person name="Sokolov S.L."/>
            <person name="Bragin E.Y."/>
            <person name="Ashapkin V.V."/>
            <person name="Donova M.V."/>
        </authorList>
    </citation>
    <scope>NUCLEOTIDE SEQUENCE [LARGE SCALE GENOMIC DNA]</scope>
    <source>
        <strain evidence="2 3">VKM Ac-2033D</strain>
    </source>
</reference>
<feature type="transmembrane region" description="Helical" evidence="1">
    <location>
        <begin position="29"/>
        <end position="48"/>
    </location>
</feature>
<protein>
    <submittedName>
        <fullName evidence="2">Uncharacterized protein</fullName>
    </submittedName>
</protein>
<organism evidence="2 3">
    <name type="scientific">Nocardioides simplex</name>
    <name type="common">Arthrobacter simplex</name>
    <dbReference type="NCBI Taxonomy" id="2045"/>
    <lineage>
        <taxon>Bacteria</taxon>
        <taxon>Bacillati</taxon>
        <taxon>Actinomycetota</taxon>
        <taxon>Actinomycetes</taxon>
        <taxon>Propionibacteriales</taxon>
        <taxon>Nocardioidaceae</taxon>
        <taxon>Pimelobacter</taxon>
    </lineage>
</organism>
<keyword evidence="3" id="KW-1185">Reference proteome</keyword>
<keyword evidence="1" id="KW-1133">Transmembrane helix</keyword>
<sequence>MVRGVIDGVGLVVLVVLVLRAVPHLSAKALWFGTAAVLGPLVTQLSLSSRGYRASISLDLAYVAIVVVTAVWSRGGVWRYFPEAYRRPGSPGATLPKTDIGWTGGVAIIALFLLLEHFVGSGITGE</sequence>
<dbReference type="KEGG" id="psim:KR76_00780"/>
<feature type="transmembrane region" description="Helical" evidence="1">
    <location>
        <begin position="60"/>
        <end position="80"/>
    </location>
</feature>
<dbReference type="EMBL" id="CP009896">
    <property type="protein sequence ID" value="AIY15673.2"/>
    <property type="molecule type" value="Genomic_DNA"/>
</dbReference>
<evidence type="ECO:0000313" key="2">
    <source>
        <dbReference type="EMBL" id="AIY15673.2"/>
    </source>
</evidence>
<evidence type="ECO:0000256" key="1">
    <source>
        <dbReference type="SAM" id="Phobius"/>
    </source>
</evidence>
<accession>A0A0A1DGM7</accession>
<dbReference type="AlphaFoldDB" id="A0A0A1DGM7"/>
<dbReference type="STRING" id="2045.KR76_00780"/>
<proteinExistence type="predicted"/>
<dbReference type="RefSeq" id="WP_141267418.1">
    <property type="nucleotide sequence ID" value="NZ_BJMC01000016.1"/>
</dbReference>
<keyword evidence="1" id="KW-0472">Membrane</keyword>
<feature type="transmembrane region" description="Helical" evidence="1">
    <location>
        <begin position="5"/>
        <end position="23"/>
    </location>
</feature>
<dbReference type="Proteomes" id="UP000030300">
    <property type="component" value="Chromosome"/>
</dbReference>
<evidence type="ECO:0000313" key="3">
    <source>
        <dbReference type="Proteomes" id="UP000030300"/>
    </source>
</evidence>
<name>A0A0A1DGM7_NOCSI</name>
<keyword evidence="1" id="KW-0812">Transmembrane</keyword>
<dbReference type="HOGENOM" id="CLU_1979224_0_0_11"/>
<dbReference type="GeneID" id="96607538"/>
<gene>
    <name evidence="2" type="ORF">KR76_00780</name>
</gene>